<reference evidence="2 3" key="1">
    <citation type="submission" date="2016-10" db="EMBL/GenBank/DDBJ databases">
        <authorList>
            <person name="Varghese N."/>
            <person name="Submissions S."/>
        </authorList>
    </citation>
    <scope>NUCLEOTIDE SEQUENCE [LARGE SCALE GENOMIC DNA]</scope>
    <source>
        <strain evidence="2 3">DSM 18839</strain>
    </source>
</reference>
<dbReference type="Gene3D" id="3.10.450.50">
    <property type="match status" value="1"/>
</dbReference>
<dbReference type="EMBL" id="FNBW01000015">
    <property type="protein sequence ID" value="SDG36814.1"/>
    <property type="molecule type" value="Genomic_DNA"/>
</dbReference>
<dbReference type="Proteomes" id="UP000198615">
    <property type="component" value="Unassembled WGS sequence"/>
</dbReference>
<comment type="caution">
    <text evidence="2">The sequence shown here is derived from an EMBL/GenBank/DDBJ whole genome shotgun (WGS) entry which is preliminary data.</text>
</comment>
<dbReference type="InterPro" id="IPR032710">
    <property type="entry name" value="NTF2-like_dom_sf"/>
</dbReference>
<dbReference type="InterPro" id="IPR048469">
    <property type="entry name" value="YchJ-like_M"/>
</dbReference>
<dbReference type="AlphaFoldDB" id="A0A8G2BNP6"/>
<feature type="domain" description="YchJ-like middle NTF2-like" evidence="1">
    <location>
        <begin position="1"/>
        <end position="88"/>
    </location>
</feature>
<evidence type="ECO:0000259" key="1">
    <source>
        <dbReference type="Pfam" id="PF17775"/>
    </source>
</evidence>
<sequence>MRSRYCAFSRGNAAYLYKSWAAETRPLTLTLDTAQAWTGLTIDRHEVTGPDTALVRFIATWRKGSQTGRLTETSRFRRQGAGWVYIDGVSE</sequence>
<name>A0A8G2BNP6_9PROT</name>
<gene>
    <name evidence="2" type="ORF">SAMN05660686_04186</name>
</gene>
<proteinExistence type="predicted"/>
<dbReference type="Pfam" id="PF17775">
    <property type="entry name" value="YchJ_M-like"/>
    <property type="match status" value="1"/>
</dbReference>
<evidence type="ECO:0000313" key="2">
    <source>
        <dbReference type="EMBL" id="SDG36814.1"/>
    </source>
</evidence>
<dbReference type="SUPFAM" id="SSF54427">
    <property type="entry name" value="NTF2-like"/>
    <property type="match status" value="1"/>
</dbReference>
<protein>
    <submittedName>
        <fullName evidence="2">SEC-C motif-containing protein</fullName>
    </submittedName>
</protein>
<accession>A0A8G2BNP6</accession>
<evidence type="ECO:0000313" key="3">
    <source>
        <dbReference type="Proteomes" id="UP000198615"/>
    </source>
</evidence>
<keyword evidence="3" id="KW-1185">Reference proteome</keyword>
<organism evidence="2 3">
    <name type="scientific">Thalassobaculum litoreum DSM 18839</name>
    <dbReference type="NCBI Taxonomy" id="1123362"/>
    <lineage>
        <taxon>Bacteria</taxon>
        <taxon>Pseudomonadati</taxon>
        <taxon>Pseudomonadota</taxon>
        <taxon>Alphaproteobacteria</taxon>
        <taxon>Rhodospirillales</taxon>
        <taxon>Thalassobaculaceae</taxon>
        <taxon>Thalassobaculum</taxon>
    </lineage>
</organism>